<proteinExistence type="inferred from homology"/>
<keyword evidence="2" id="KW-1133">Transmembrane helix</keyword>
<dbReference type="GO" id="GO:0016020">
    <property type="term" value="C:membrane"/>
    <property type="evidence" value="ECO:0007669"/>
    <property type="project" value="InterPro"/>
</dbReference>
<dbReference type="OrthoDB" id="1894884at2"/>
<feature type="transmembrane region" description="Helical" evidence="2">
    <location>
        <begin position="267"/>
        <end position="285"/>
    </location>
</feature>
<dbReference type="InterPro" id="IPR037185">
    <property type="entry name" value="EmrE-like"/>
</dbReference>
<protein>
    <submittedName>
        <fullName evidence="4">Threonine/homoserine efflux transporter RhtA</fullName>
    </submittedName>
</protein>
<keyword evidence="5" id="KW-1185">Reference proteome</keyword>
<dbReference type="STRING" id="1121421.SAMN02745123_02968"/>
<comment type="similarity">
    <text evidence="1">Belongs to the EamA transporter family.</text>
</comment>
<dbReference type="Gene3D" id="1.10.3730.20">
    <property type="match status" value="1"/>
</dbReference>
<feature type="transmembrane region" description="Helical" evidence="2">
    <location>
        <begin position="210"/>
        <end position="230"/>
    </location>
</feature>
<name>A0A1M6UXE0_9FIRM</name>
<feature type="transmembrane region" description="Helical" evidence="2">
    <location>
        <begin position="179"/>
        <end position="198"/>
    </location>
</feature>
<dbReference type="AlphaFoldDB" id="A0A1M6UXE0"/>
<feature type="transmembrane region" description="Helical" evidence="2">
    <location>
        <begin position="34"/>
        <end position="53"/>
    </location>
</feature>
<evidence type="ECO:0000256" key="1">
    <source>
        <dbReference type="ARBA" id="ARBA00007362"/>
    </source>
</evidence>
<keyword evidence="2" id="KW-0812">Transmembrane</keyword>
<reference evidence="5" key="1">
    <citation type="submission" date="2016-11" db="EMBL/GenBank/DDBJ databases">
        <authorList>
            <person name="Varghese N."/>
            <person name="Submissions S."/>
        </authorList>
    </citation>
    <scope>NUCLEOTIDE SEQUENCE [LARGE SCALE GENOMIC DNA]</scope>
    <source>
        <strain evidence="5">DSM 10349</strain>
    </source>
</reference>
<feature type="transmembrane region" description="Helical" evidence="2">
    <location>
        <begin position="242"/>
        <end position="261"/>
    </location>
</feature>
<feature type="transmembrane region" description="Helical" evidence="2">
    <location>
        <begin position="120"/>
        <end position="140"/>
    </location>
</feature>
<feature type="transmembrane region" description="Helical" evidence="2">
    <location>
        <begin position="5"/>
        <end position="22"/>
    </location>
</feature>
<accession>A0A1M6UXE0</accession>
<dbReference type="PANTHER" id="PTHR22911:SF79">
    <property type="entry name" value="MOBA-LIKE NTP TRANSFERASE DOMAIN-CONTAINING PROTEIN"/>
    <property type="match status" value="1"/>
</dbReference>
<evidence type="ECO:0000256" key="2">
    <source>
        <dbReference type="SAM" id="Phobius"/>
    </source>
</evidence>
<dbReference type="SUPFAM" id="SSF103481">
    <property type="entry name" value="Multidrug resistance efflux transporter EmrE"/>
    <property type="match status" value="2"/>
</dbReference>
<sequence>MKNGYVLIILAALGFAALPIFIKYGYNVGLTTEIMLFLRFLIASIILIFIMFISRKNGFNINKSYLPKLVVQGLVFFGSSYCYTLAIKHMSATITNILLYTYPLMVVLMATMIFKEKISLIKAVTLLITSLGCLMVIDIINTSTHQISMLGILYGIGSAIFYAIYNINGQYLSKTLEPVTISTYTSVVCLLATMVVYPPVNIFAGHSYQAMWMVGLGTAILCTIVPLFCYQKGLSLLGASQASILSTIEPVIATVLAFLILGETLSTIQLSGAFLIISGGLLLKLDKIKQPSTSINLTASLTPFKPQKKT</sequence>
<feature type="domain" description="EamA" evidence="3">
    <location>
        <begin position="149"/>
        <end position="283"/>
    </location>
</feature>
<dbReference type="Pfam" id="PF00892">
    <property type="entry name" value="EamA"/>
    <property type="match status" value="2"/>
</dbReference>
<dbReference type="PANTHER" id="PTHR22911">
    <property type="entry name" value="ACYL-MALONYL CONDENSING ENZYME-RELATED"/>
    <property type="match status" value="1"/>
</dbReference>
<dbReference type="Proteomes" id="UP000183997">
    <property type="component" value="Unassembled WGS sequence"/>
</dbReference>
<evidence type="ECO:0000313" key="5">
    <source>
        <dbReference type="Proteomes" id="UP000183997"/>
    </source>
</evidence>
<feature type="transmembrane region" description="Helical" evidence="2">
    <location>
        <begin position="146"/>
        <end position="167"/>
    </location>
</feature>
<dbReference type="EMBL" id="FRAR01000022">
    <property type="protein sequence ID" value="SHK73957.1"/>
    <property type="molecule type" value="Genomic_DNA"/>
</dbReference>
<feature type="transmembrane region" description="Helical" evidence="2">
    <location>
        <begin position="92"/>
        <end position="113"/>
    </location>
</feature>
<dbReference type="InterPro" id="IPR000620">
    <property type="entry name" value="EamA_dom"/>
</dbReference>
<evidence type="ECO:0000259" key="3">
    <source>
        <dbReference type="Pfam" id="PF00892"/>
    </source>
</evidence>
<gene>
    <name evidence="4" type="ORF">SAMN02745123_02968</name>
</gene>
<feature type="domain" description="EamA" evidence="3">
    <location>
        <begin position="3"/>
        <end position="137"/>
    </location>
</feature>
<feature type="transmembrane region" description="Helical" evidence="2">
    <location>
        <begin position="65"/>
        <end position="86"/>
    </location>
</feature>
<evidence type="ECO:0000313" key="4">
    <source>
        <dbReference type="EMBL" id="SHK73957.1"/>
    </source>
</evidence>
<keyword evidence="2" id="KW-0472">Membrane</keyword>
<organism evidence="4 5">
    <name type="scientific">Desulforamulus aeronauticus DSM 10349</name>
    <dbReference type="NCBI Taxonomy" id="1121421"/>
    <lineage>
        <taxon>Bacteria</taxon>
        <taxon>Bacillati</taxon>
        <taxon>Bacillota</taxon>
        <taxon>Clostridia</taxon>
        <taxon>Eubacteriales</taxon>
        <taxon>Peptococcaceae</taxon>
        <taxon>Desulforamulus</taxon>
    </lineage>
</organism>
<dbReference type="RefSeq" id="WP_072915907.1">
    <property type="nucleotide sequence ID" value="NZ_FRAR01000022.1"/>
</dbReference>